<evidence type="ECO:0008006" key="4">
    <source>
        <dbReference type="Google" id="ProtNLM"/>
    </source>
</evidence>
<keyword evidence="3" id="KW-1185">Reference proteome</keyword>
<feature type="signal peptide" evidence="1">
    <location>
        <begin position="1"/>
        <end position="18"/>
    </location>
</feature>
<sequence length="100" mass="11482">MMLITVFFFFNIFGQHHCFCAAACGSVLCFLRTQHSQIENTPKDKFQPLLLNSNQILETSVTLRCNKNKNSRERKGTTLDWRVADDLGKERDLQGCGVRE</sequence>
<dbReference type="Proteomes" id="UP000324222">
    <property type="component" value="Unassembled WGS sequence"/>
</dbReference>
<evidence type="ECO:0000313" key="2">
    <source>
        <dbReference type="EMBL" id="MPC58080.1"/>
    </source>
</evidence>
<gene>
    <name evidence="2" type="ORF">E2C01_052075</name>
</gene>
<feature type="chain" id="PRO_5022714807" description="Ig-like domain-containing protein" evidence="1">
    <location>
        <begin position="19"/>
        <end position="100"/>
    </location>
</feature>
<keyword evidence="1" id="KW-0732">Signal</keyword>
<name>A0A5B7GCN4_PORTR</name>
<accession>A0A5B7GCN4</accession>
<evidence type="ECO:0000313" key="3">
    <source>
        <dbReference type="Proteomes" id="UP000324222"/>
    </source>
</evidence>
<proteinExistence type="predicted"/>
<dbReference type="EMBL" id="VSRR010015353">
    <property type="protein sequence ID" value="MPC58080.1"/>
    <property type="molecule type" value="Genomic_DNA"/>
</dbReference>
<comment type="caution">
    <text evidence="2">The sequence shown here is derived from an EMBL/GenBank/DDBJ whole genome shotgun (WGS) entry which is preliminary data.</text>
</comment>
<dbReference type="AlphaFoldDB" id="A0A5B7GCN4"/>
<protein>
    <recommendedName>
        <fullName evidence="4">Ig-like domain-containing protein</fullName>
    </recommendedName>
</protein>
<reference evidence="2 3" key="1">
    <citation type="submission" date="2019-05" db="EMBL/GenBank/DDBJ databases">
        <title>Another draft genome of Portunus trituberculatus and its Hox gene families provides insights of decapod evolution.</title>
        <authorList>
            <person name="Jeong J.-H."/>
            <person name="Song I."/>
            <person name="Kim S."/>
            <person name="Choi T."/>
            <person name="Kim D."/>
            <person name="Ryu S."/>
            <person name="Kim W."/>
        </authorList>
    </citation>
    <scope>NUCLEOTIDE SEQUENCE [LARGE SCALE GENOMIC DNA]</scope>
    <source>
        <tissue evidence="2">Muscle</tissue>
    </source>
</reference>
<evidence type="ECO:0000256" key="1">
    <source>
        <dbReference type="SAM" id="SignalP"/>
    </source>
</evidence>
<organism evidence="2 3">
    <name type="scientific">Portunus trituberculatus</name>
    <name type="common">Swimming crab</name>
    <name type="synonym">Neptunus trituberculatus</name>
    <dbReference type="NCBI Taxonomy" id="210409"/>
    <lineage>
        <taxon>Eukaryota</taxon>
        <taxon>Metazoa</taxon>
        <taxon>Ecdysozoa</taxon>
        <taxon>Arthropoda</taxon>
        <taxon>Crustacea</taxon>
        <taxon>Multicrustacea</taxon>
        <taxon>Malacostraca</taxon>
        <taxon>Eumalacostraca</taxon>
        <taxon>Eucarida</taxon>
        <taxon>Decapoda</taxon>
        <taxon>Pleocyemata</taxon>
        <taxon>Brachyura</taxon>
        <taxon>Eubrachyura</taxon>
        <taxon>Portunoidea</taxon>
        <taxon>Portunidae</taxon>
        <taxon>Portuninae</taxon>
        <taxon>Portunus</taxon>
    </lineage>
</organism>